<evidence type="ECO:0000256" key="2">
    <source>
        <dbReference type="ARBA" id="ARBA00012313"/>
    </source>
</evidence>
<sequence>MREKLHRINLTPLNTALYTIWMRQHNNIARSLKKINSGWNDDRLFEESRRIVIAQIQHITYNEFIPALIGKSQLKTRGLVLRNTGYDSSFDMKLIHQTFNVFASTLGWIFFGLYPNVIDLNFNGQHPFNMIYENPSLVQSSRKFQALIDFLASSPILSPGLHIQQNVNNLFGDKNHNLTIFEYVIQLSRYNRIPSYGKWREYCNLPQAIAFQDTSHFRPDVNIETLSSFYESPSDMDLLIGLLAESPEIGSLYGPTFGCIFSEQMKNVKTGDRFWYENFVGSSAFNEKQLMEIRKTKMSKILCDNAILHTMQPNVFRLPNKFELGIEQYRRLEEAEGRKQRENNLVDDHSGALVVHSRLLAPKSESLQLNRRASILREATSIILNENRKDLPNDLSIETLKELLPTIEVDSVIGNFTPYLGWNPLPVDECLKRRLPCDHTSPYRSYSGWCNNLKFPHYGNSFNPMRRLMPPSYDDGFDKARSKSTSGQPLRSPRAISNAVHSESPAVHVHYTHMLMQFGQILDHDMMHSPISRGANNTILNCTRCDSPNTVSMHCMPIEIEKDDPFFPPFHSDGTPRCINFARSLIAQLTLGYRNQLNQLTAFLDASYIYGSSECESNRLRLFRGGALNFTNLGCFMAGDERSNEQPGLTVLHNILLREHNRIAAELQRLNPYWTDEKIFQTTRRIHIAQLQHIVFAEFLPIILGYETMRKYELIPKTIGYFEGYDENCDASISQEMATSAFRFGHTLIRSDFPRMDKSMKITNDSLLLQNHFSDPSPLYENESGHLETLLMGLLGSHSMEFDRHITDAVRNHLFAKPGGPFTGIDLPAVNIQRGRDHGVAPYNQYRELCGLRKAKNFDDLRGSMESSAIEALKTVYTHVDDIDLFTGMMSEKPIQGALVGPTIACVIGEQMQRLKKCDRFYYENNKEFTRFTQDQLAEIRKVALSSVICKNSEYSKHIQPNAFILPDEFRTLGDLVDASKCPPLFAHSDGIHAHAFHFHTIAYFGSLLLDSVFGHLV</sequence>
<gene>
    <name evidence="11" type="ORF">WR25_21255</name>
</gene>
<keyword evidence="12" id="KW-1185">Reference proteome</keyword>
<evidence type="ECO:0000256" key="6">
    <source>
        <dbReference type="ARBA" id="ARBA00022729"/>
    </source>
</evidence>
<evidence type="ECO:0000256" key="10">
    <source>
        <dbReference type="PIRSR" id="PIRSR619791-2"/>
    </source>
</evidence>
<evidence type="ECO:0000256" key="9">
    <source>
        <dbReference type="ARBA" id="ARBA00023157"/>
    </source>
</evidence>
<dbReference type="EC" id="1.11.1.7" evidence="2"/>
<dbReference type="InterPro" id="IPR019791">
    <property type="entry name" value="Haem_peroxidase_animal"/>
</dbReference>
<dbReference type="AlphaFoldDB" id="A0A2A2JDR5"/>
<dbReference type="PANTHER" id="PTHR11475:SF131">
    <property type="entry name" value="PEROXIDASE"/>
    <property type="match status" value="1"/>
</dbReference>
<evidence type="ECO:0000256" key="7">
    <source>
        <dbReference type="ARBA" id="ARBA00023002"/>
    </source>
</evidence>
<comment type="caution">
    <text evidence="11">The sequence shown here is derived from an EMBL/GenBank/DDBJ whole genome shotgun (WGS) entry which is preliminary data.</text>
</comment>
<dbReference type="Proteomes" id="UP000218231">
    <property type="component" value="Unassembled WGS sequence"/>
</dbReference>
<comment type="catalytic activity">
    <reaction evidence="1">
        <text>2 a phenolic donor + H2O2 = 2 a phenolic radical donor + 2 H2O</text>
        <dbReference type="Rhea" id="RHEA:56136"/>
        <dbReference type="ChEBI" id="CHEBI:15377"/>
        <dbReference type="ChEBI" id="CHEBI:16240"/>
        <dbReference type="ChEBI" id="CHEBI:139520"/>
        <dbReference type="ChEBI" id="CHEBI:139521"/>
        <dbReference type="EC" id="1.11.1.7"/>
    </reaction>
</comment>
<keyword evidence="6" id="KW-0732">Signal</keyword>
<keyword evidence="7" id="KW-0560">Oxidoreductase</keyword>
<reference evidence="11 12" key="1">
    <citation type="journal article" date="2017" name="Curr. Biol.">
        <title>Genome architecture and evolution of a unichromosomal asexual nematode.</title>
        <authorList>
            <person name="Fradin H."/>
            <person name="Zegar C."/>
            <person name="Gutwein M."/>
            <person name="Lucas J."/>
            <person name="Kovtun M."/>
            <person name="Corcoran D."/>
            <person name="Baugh L.R."/>
            <person name="Kiontke K."/>
            <person name="Gunsalus K."/>
            <person name="Fitch D.H."/>
            <person name="Piano F."/>
        </authorList>
    </citation>
    <scope>NUCLEOTIDE SEQUENCE [LARGE SCALE GENOMIC DNA]</scope>
    <source>
        <strain evidence="11">PF1309</strain>
    </source>
</reference>
<dbReference type="Pfam" id="PF03098">
    <property type="entry name" value="An_peroxidase"/>
    <property type="match status" value="2"/>
</dbReference>
<dbReference type="Gene3D" id="1.10.640.10">
    <property type="entry name" value="Haem peroxidase domain superfamily, animal type"/>
    <property type="match status" value="2"/>
</dbReference>
<evidence type="ECO:0000256" key="4">
    <source>
        <dbReference type="ARBA" id="ARBA00022617"/>
    </source>
</evidence>
<name>A0A2A2JDR5_9BILA</name>
<evidence type="ECO:0000256" key="8">
    <source>
        <dbReference type="ARBA" id="ARBA00023004"/>
    </source>
</evidence>
<keyword evidence="9" id="KW-1015">Disulfide bond</keyword>
<dbReference type="SUPFAM" id="SSF48113">
    <property type="entry name" value="Heme-dependent peroxidases"/>
    <property type="match status" value="2"/>
</dbReference>
<keyword evidence="8 10" id="KW-0408">Iron</keyword>
<dbReference type="PANTHER" id="PTHR11475">
    <property type="entry name" value="OXIDASE/PEROXIDASE"/>
    <property type="match status" value="1"/>
</dbReference>
<dbReference type="FunFam" id="1.10.640.10:FF:000007">
    <property type="entry name" value="Peroxidase mlt-7"/>
    <property type="match status" value="1"/>
</dbReference>
<keyword evidence="5 10" id="KW-0479">Metal-binding</keyword>
<dbReference type="GO" id="GO:0006979">
    <property type="term" value="P:response to oxidative stress"/>
    <property type="evidence" value="ECO:0007669"/>
    <property type="project" value="InterPro"/>
</dbReference>
<dbReference type="GO" id="GO:0020037">
    <property type="term" value="F:heme binding"/>
    <property type="evidence" value="ECO:0007669"/>
    <property type="project" value="InterPro"/>
</dbReference>
<protein>
    <recommendedName>
        <fullName evidence="2">peroxidase</fullName>
        <ecNumber evidence="2">1.11.1.7</ecNumber>
    </recommendedName>
</protein>
<dbReference type="OrthoDB" id="823504at2759"/>
<feature type="binding site" description="axial binding residue" evidence="10">
    <location>
        <position position="746"/>
    </location>
    <ligand>
        <name>heme b</name>
        <dbReference type="ChEBI" id="CHEBI:60344"/>
    </ligand>
    <ligandPart>
        <name>Fe</name>
        <dbReference type="ChEBI" id="CHEBI:18248"/>
    </ligandPart>
</feature>
<evidence type="ECO:0000256" key="1">
    <source>
        <dbReference type="ARBA" id="ARBA00000189"/>
    </source>
</evidence>
<dbReference type="STRING" id="2018661.A0A2A2JDR5"/>
<evidence type="ECO:0000313" key="11">
    <source>
        <dbReference type="EMBL" id="PAV59662.1"/>
    </source>
</evidence>
<keyword evidence="3" id="KW-0575">Peroxidase</keyword>
<keyword evidence="4 10" id="KW-0349">Heme</keyword>
<dbReference type="CDD" id="cd09823">
    <property type="entry name" value="peroxinectin_like"/>
    <property type="match status" value="1"/>
</dbReference>
<dbReference type="InterPro" id="IPR010255">
    <property type="entry name" value="Haem_peroxidase_sf"/>
</dbReference>
<dbReference type="PRINTS" id="PR00457">
    <property type="entry name" value="ANPEROXIDASE"/>
</dbReference>
<dbReference type="InterPro" id="IPR037120">
    <property type="entry name" value="Haem_peroxidase_sf_animal"/>
</dbReference>
<dbReference type="GO" id="GO:0140825">
    <property type="term" value="F:lactoperoxidase activity"/>
    <property type="evidence" value="ECO:0007669"/>
    <property type="project" value="UniProtKB-EC"/>
</dbReference>
<proteinExistence type="predicted"/>
<evidence type="ECO:0000256" key="5">
    <source>
        <dbReference type="ARBA" id="ARBA00022723"/>
    </source>
</evidence>
<evidence type="ECO:0000256" key="3">
    <source>
        <dbReference type="ARBA" id="ARBA00022559"/>
    </source>
</evidence>
<accession>A0A2A2JDR5</accession>
<dbReference type="EMBL" id="LIAE01010510">
    <property type="protein sequence ID" value="PAV59662.1"/>
    <property type="molecule type" value="Genomic_DNA"/>
</dbReference>
<evidence type="ECO:0000313" key="12">
    <source>
        <dbReference type="Proteomes" id="UP000218231"/>
    </source>
</evidence>
<dbReference type="PROSITE" id="PS50292">
    <property type="entry name" value="PEROXIDASE_3"/>
    <property type="match status" value="2"/>
</dbReference>
<organism evidence="11 12">
    <name type="scientific">Diploscapter pachys</name>
    <dbReference type="NCBI Taxonomy" id="2018661"/>
    <lineage>
        <taxon>Eukaryota</taxon>
        <taxon>Metazoa</taxon>
        <taxon>Ecdysozoa</taxon>
        <taxon>Nematoda</taxon>
        <taxon>Chromadorea</taxon>
        <taxon>Rhabditida</taxon>
        <taxon>Rhabditina</taxon>
        <taxon>Rhabditomorpha</taxon>
        <taxon>Rhabditoidea</taxon>
        <taxon>Rhabditidae</taxon>
        <taxon>Diploscapter</taxon>
    </lineage>
</organism>
<dbReference type="GO" id="GO:0046872">
    <property type="term" value="F:metal ion binding"/>
    <property type="evidence" value="ECO:0007669"/>
    <property type="project" value="UniProtKB-KW"/>
</dbReference>